<comment type="caution">
    <text evidence="9">The sequence shown here is derived from an EMBL/GenBank/DDBJ whole genome shotgun (WGS) entry which is preliminary data.</text>
</comment>
<keyword evidence="5" id="KW-0333">Golgi apparatus</keyword>
<feature type="domain" description="MHD1" evidence="8">
    <location>
        <begin position="447"/>
        <end position="569"/>
    </location>
</feature>
<evidence type="ECO:0000256" key="4">
    <source>
        <dbReference type="ARBA" id="ARBA00022753"/>
    </source>
</evidence>
<gene>
    <name evidence="9" type="ORF">M0811_01929</name>
</gene>
<evidence type="ECO:0000313" key="9">
    <source>
        <dbReference type="EMBL" id="KAJ5070948.1"/>
    </source>
</evidence>
<evidence type="ECO:0000259" key="8">
    <source>
        <dbReference type="PROSITE" id="PS51258"/>
    </source>
</evidence>
<keyword evidence="7" id="KW-0175">Coiled coil</keyword>
<dbReference type="EMBL" id="JAPDFW010000092">
    <property type="protein sequence ID" value="KAJ5070948.1"/>
    <property type="molecule type" value="Genomic_DNA"/>
</dbReference>
<dbReference type="Gene3D" id="1.20.58.670">
    <property type="entry name" value="Dsl1p vesicle tethering complex, Tip20p subunit, domain D"/>
    <property type="match status" value="1"/>
</dbReference>
<dbReference type="GO" id="GO:0000938">
    <property type="term" value="C:GARP complex"/>
    <property type="evidence" value="ECO:0007669"/>
    <property type="project" value="InterPro"/>
</dbReference>
<protein>
    <submittedName>
        <fullName evidence="9">Vacuolar protein sorting-associated protein</fullName>
    </submittedName>
</protein>
<dbReference type="InterPro" id="IPR042044">
    <property type="entry name" value="EXOC6PINT-1/Sec15/Tip20_C_dom2"/>
</dbReference>
<evidence type="ECO:0000256" key="6">
    <source>
        <dbReference type="ARBA" id="ARBA00023136"/>
    </source>
</evidence>
<dbReference type="Pfam" id="PF16854">
    <property type="entry name" value="VPS53_C"/>
    <property type="match status" value="1"/>
</dbReference>
<dbReference type="AlphaFoldDB" id="A0A9Q0R908"/>
<name>A0A9Q0R908_ANAIG</name>
<dbReference type="OMA" id="QQFYHTI"/>
<dbReference type="PROSITE" id="PS51258">
    <property type="entry name" value="MHD1"/>
    <property type="match status" value="1"/>
</dbReference>
<dbReference type="Pfam" id="PF04100">
    <property type="entry name" value="Vps53_N"/>
    <property type="match status" value="1"/>
</dbReference>
<evidence type="ECO:0000256" key="7">
    <source>
        <dbReference type="SAM" id="Coils"/>
    </source>
</evidence>
<dbReference type="InterPro" id="IPR031745">
    <property type="entry name" value="Vps53_C"/>
</dbReference>
<keyword evidence="6" id="KW-0472">Membrane</keyword>
<dbReference type="Proteomes" id="UP001149090">
    <property type="component" value="Unassembled WGS sequence"/>
</dbReference>
<dbReference type="InterPro" id="IPR007234">
    <property type="entry name" value="Vps53_N"/>
</dbReference>
<evidence type="ECO:0000313" key="10">
    <source>
        <dbReference type="Proteomes" id="UP001149090"/>
    </source>
</evidence>
<organism evidence="9 10">
    <name type="scientific">Anaeramoeba ignava</name>
    <name type="common">Anaerobic marine amoeba</name>
    <dbReference type="NCBI Taxonomy" id="1746090"/>
    <lineage>
        <taxon>Eukaryota</taxon>
        <taxon>Metamonada</taxon>
        <taxon>Anaeramoebidae</taxon>
        <taxon>Anaeramoeba</taxon>
    </lineage>
</organism>
<evidence type="ECO:0000256" key="5">
    <source>
        <dbReference type="ARBA" id="ARBA00023034"/>
    </source>
</evidence>
<evidence type="ECO:0000256" key="1">
    <source>
        <dbReference type="ARBA" id="ARBA00004150"/>
    </source>
</evidence>
<sequence>MSFLFDPQVEQAIQECLDLETNLEIETLNKNPQEYINNLLPDPSSTKELDQVINKLKAKVMSLENELIGKIQSQTQAGIKNKDILQETKTSMNQFFGKIHEIKTKAEQNELVVQQICKDIKRMDIAKINVKKTVDSLQDLYELTTLIKKLPIIAQKKDYEEESRIIFQIQKLFEKFQKSRKRTKIKELTKKFEDAKGRISEQITSDFRLNIEIGVTTPNIGSQLLKSCLVVDAIGETFRKELSQWFCQTRLQEYNTLFQPLTEGGSLESVDRRYIWFKKILKNYEANYSQMFPTYWLMEQVLSEEFCYLTRQHLDKLVMNEQQQAARPNVQLLLESLQVTVVFENFLVDLFHQEKTQFENDQDLMQQNDLENNAKDHEEDLKEISIQEKERLENEEQNQNENSNENLNEIYTPTTAEQIREKYRKFRMEKEKEEEIERKKQREKELEELEKQAQMNPQLMGKLLQPKIPYFKGLISQIFEQCMGLYLENEDENLTSFVQKILSEETWDSESKLSTKVLKSAYDLFLFFKKSSQRFSDLTTGQPIVNLYKLYKQHLENYCREINKPIPLINEKKTFTVPNPNKTTDGQVFLTDEKIKLAGLIINTLEYCITTVIRMSENIKRKLGKIFEMQINNSDIQNVIVDQINSLVFILVSAIETRTDSSFQEMIRTQWNAIEDVGDQSPYISQFVSVINDSCSIIANVLTSTKQYQFFCNKFAQSFVTRFNNAVLHCKKISDLGAQQLLLDTQSLKSVLLQLPSLQILKNGSKVPPLRAYVSYIKKQMGKTELLIKVIISSQINLVDNYIKLIHDHSLEELEKVMEIMGVSKNIQKQNIEIYKQMTGEKPSVSRKK</sequence>
<comment type="subcellular location">
    <subcellularLocation>
        <location evidence="2">Endosome membrane</location>
        <topology evidence="2">Peripheral membrane protein</topology>
    </subcellularLocation>
    <subcellularLocation>
        <location evidence="1">Golgi apparatus</location>
        <location evidence="1">trans-Golgi network membrane</location>
        <topology evidence="1">Peripheral membrane protein</topology>
    </subcellularLocation>
</comment>
<dbReference type="InterPro" id="IPR014770">
    <property type="entry name" value="Munc13_1"/>
</dbReference>
<evidence type="ECO:0000256" key="2">
    <source>
        <dbReference type="ARBA" id="ARBA00004481"/>
    </source>
</evidence>
<dbReference type="PANTHER" id="PTHR12820:SF0">
    <property type="entry name" value="VACUOLAR PROTEIN SORTING-ASSOCIATED PROTEIN 53 HOMOLOG"/>
    <property type="match status" value="1"/>
</dbReference>
<dbReference type="PANTHER" id="PTHR12820">
    <property type="entry name" value="VACUOLAR SORTING PROTEIN 53"/>
    <property type="match status" value="1"/>
</dbReference>
<comment type="similarity">
    <text evidence="3">Belongs to the VPS53 family.</text>
</comment>
<accession>A0A9Q0R908</accession>
<dbReference type="GO" id="GO:0005829">
    <property type="term" value="C:cytosol"/>
    <property type="evidence" value="ECO:0007669"/>
    <property type="project" value="GOC"/>
</dbReference>
<evidence type="ECO:0000256" key="3">
    <source>
        <dbReference type="ARBA" id="ARBA00008628"/>
    </source>
</evidence>
<dbReference type="GO" id="GO:0042147">
    <property type="term" value="P:retrograde transport, endosome to Golgi"/>
    <property type="evidence" value="ECO:0007669"/>
    <property type="project" value="InterPro"/>
</dbReference>
<proteinExistence type="inferred from homology"/>
<reference evidence="9" key="1">
    <citation type="submission" date="2022-10" db="EMBL/GenBank/DDBJ databases">
        <title>Novel sulphate-reducing endosymbionts in the free-living metamonad Anaeramoeba.</title>
        <authorList>
            <person name="Jerlstrom-Hultqvist J."/>
            <person name="Cepicka I."/>
            <person name="Gallot-Lavallee L."/>
            <person name="Salas-Leiva D."/>
            <person name="Curtis B.A."/>
            <person name="Zahonova K."/>
            <person name="Pipaliya S."/>
            <person name="Dacks J."/>
            <person name="Roger A.J."/>
        </authorList>
    </citation>
    <scope>NUCLEOTIDE SEQUENCE</scope>
    <source>
        <strain evidence="9">BMAN</strain>
    </source>
</reference>
<feature type="coiled-coil region" evidence="7">
    <location>
        <begin position="360"/>
        <end position="456"/>
    </location>
</feature>
<dbReference type="InterPro" id="IPR039766">
    <property type="entry name" value="Vps53"/>
</dbReference>
<keyword evidence="10" id="KW-1185">Reference proteome</keyword>
<dbReference type="OrthoDB" id="10261632at2759"/>
<dbReference type="GO" id="GO:0010008">
    <property type="term" value="C:endosome membrane"/>
    <property type="evidence" value="ECO:0007669"/>
    <property type="project" value="UniProtKB-SubCell"/>
</dbReference>
<keyword evidence="4" id="KW-0967">Endosome</keyword>